<dbReference type="OMA" id="HSLISCN"/>
<evidence type="ECO:0000313" key="3">
    <source>
        <dbReference type="Proteomes" id="UP000287033"/>
    </source>
</evidence>
<dbReference type="Pfam" id="PF24917">
    <property type="entry name" value="BLTP3A_B"/>
    <property type="match status" value="1"/>
</dbReference>
<feature type="compositionally biased region" description="Polar residues" evidence="1">
    <location>
        <begin position="1429"/>
        <end position="1445"/>
    </location>
</feature>
<feature type="compositionally biased region" description="Low complexity" evidence="1">
    <location>
        <begin position="896"/>
        <end position="909"/>
    </location>
</feature>
<organism evidence="2 3">
    <name type="scientific">Chiloscyllium punctatum</name>
    <name type="common">Brownbanded bambooshark</name>
    <name type="synonym">Hemiscyllium punctatum</name>
    <dbReference type="NCBI Taxonomy" id="137246"/>
    <lineage>
        <taxon>Eukaryota</taxon>
        <taxon>Metazoa</taxon>
        <taxon>Chordata</taxon>
        <taxon>Craniata</taxon>
        <taxon>Vertebrata</taxon>
        <taxon>Chondrichthyes</taxon>
        <taxon>Elasmobranchii</taxon>
        <taxon>Galeomorphii</taxon>
        <taxon>Galeoidea</taxon>
        <taxon>Orectolobiformes</taxon>
        <taxon>Hemiscylliidae</taxon>
        <taxon>Chiloscyllium</taxon>
    </lineage>
</organism>
<feature type="compositionally biased region" description="Basic and acidic residues" evidence="1">
    <location>
        <begin position="425"/>
        <end position="435"/>
    </location>
</feature>
<dbReference type="STRING" id="137246.A0A401S1R4"/>
<feature type="region of interest" description="Disordered" evidence="1">
    <location>
        <begin position="1419"/>
        <end position="1445"/>
    </location>
</feature>
<evidence type="ECO:0008006" key="4">
    <source>
        <dbReference type="Google" id="ProtNLM"/>
    </source>
</evidence>
<sequence>MEGRSLNSYFRFTKNLSPDKINVSTLKGEGQLTNLELDEEVLQNVLDLPTWLAITRVYCNRAAIRIQWTKLKTHPICLFLDKVEVEMRTCEEPRPPNGPSPIAITAGQSEYGFAEKVVEGMSIVVNSIIVKIEAKAFNTSFELWQLQGYSVNPKWQQSDLRFTRITDPERGEVLTFKEINWQTLRIEADAIPGDQSIISTPLRLITNQSKIKLVLKRRVKDCNVVGSKLMFLLGDLLWVLTDSQLKAMIEYAQSLSEAMENSAKQRKRMAPDAQGTSGSVPSVHQTRMQPASSSNSLNSISQYFDMYDVKESSYHSQISRLDLHICDDGASMEQGGSKHRIAGGAIQLTFRNLSFDYYPFHWANDSCKHWVRHCETMEARSRWAKDLLQEFQSKVQTIIDHHEGLTAVRSPTKESPGKRKGSPTRKVDAGKRRTSDQSASVANSDSRQPPWNRLLSSCVVIRIDDLDVYQVSAAGQHSKKPTTLLSCNRTSYHLPAGMSAIHIEFTEYYFPDSKEFPVPSPNLYVNLNTLQLTLDPVSMLWMNSFFLDLYQTLQQFKAIYKLNNSVKVDEHVDFCMNGLMLKFIIPVDKKIIAHPDRPQYLTIQTSDVVATNTRHSLNCTHSDLQLVLKAFKDFEFFHVSYKEFPKCADSFDVLQNVFFHHAFEQQINMDRIHTQKTCNYDVLKTLSAADIWSLHFSLLWLDFEGMESSKGKPLNFVDAFPLSIWVSQPSKFQKAKELSSHSASECRIDLEDCNTSLGHKLNLSSCKESLGNGLQANTKQDFMGAELLRSSKGIGEEGKLREASKQDDSEADVHVLVYSTAHVKAHINHYHYLVLLRLKEYLIQLQEDLNQDVERWTKNPVKYGSTCIGLLIKSAEIALLLHPAPTGHDDAKSQESESTSLAESELSPSGSKESLTMELKPLNRATTDQLDDTITSMDDSGIHNGDLSIATSLDLGVLSQDGMLVSSAPVSNSEEMATQTLEKGLVEEAFEAVESLEVERPGDVIDHSTSHPTLATSTSLILDPQRKSRSSGGNVPADTVPFEDVDSTPLTVTKDVAKEALLITVDFTKEAVCLTKDAFSLSKEKMASTMQKMLSLSSSREQLSKGEDGLSSSLSSTKLRFLNMKRTNSQHSLDTASLDGSLTEDRISMDSDGSEKYVILLEAESGQESLPPDSNIHTACEMGSSRSLPECVDGGHGAQGFHKPSTMTNSSTQSEDDSNAEQASVLLLKVFDLNCGIDIKGDDLFIGVQAKEVIPDQLGNLGVQQFLSSRTTGFQKACSLESKRTQPAVCLRFESGPHSAVLSPLAVKNGFLEFHINNYNAELLMSSLTNLGPFLEDETIPEVIPMKIELFNCRLTLKDDGPRIYATSSGPVPLHLDVDRLMVQRIDDGTFCIRALQTDQNEPVLTQLENYLVTTGSHQTQLGPIKNRGMQSLSESQSPSDLGISTTKDMNEILRQELASMKEALTKANQDRERLLQEVKKLNPDFKL</sequence>
<evidence type="ECO:0000256" key="1">
    <source>
        <dbReference type="SAM" id="MobiDB-lite"/>
    </source>
</evidence>
<dbReference type="OrthoDB" id="43807at2759"/>
<feature type="region of interest" description="Disordered" evidence="1">
    <location>
        <begin position="402"/>
        <end position="448"/>
    </location>
</feature>
<feature type="region of interest" description="Disordered" evidence="1">
    <location>
        <begin position="1194"/>
        <end position="1218"/>
    </location>
</feature>
<name>A0A401S1R4_CHIPU</name>
<dbReference type="PANTHER" id="PTHR22774">
    <property type="entry name" value="CHOREIN N-TERMINAL DOMAIN-CONTAINING PROTEIN"/>
    <property type="match status" value="1"/>
</dbReference>
<protein>
    <recommendedName>
        <fullName evidence="4">Chorein N-terminal domain-containing protein</fullName>
    </recommendedName>
</protein>
<dbReference type="PANTHER" id="PTHR22774:SF15">
    <property type="entry name" value="BRIDGE-LIKE LIPID TRANSFER PROTEIN FAMILY MEMBER 3A"/>
    <property type="match status" value="1"/>
</dbReference>
<dbReference type="InterPro" id="IPR026728">
    <property type="entry name" value="BLTP3A/B"/>
</dbReference>
<reference evidence="2 3" key="1">
    <citation type="journal article" date="2018" name="Nat. Ecol. Evol.">
        <title>Shark genomes provide insights into elasmobranch evolution and the origin of vertebrates.</title>
        <authorList>
            <person name="Hara Y"/>
            <person name="Yamaguchi K"/>
            <person name="Onimaru K"/>
            <person name="Kadota M"/>
            <person name="Koyanagi M"/>
            <person name="Keeley SD"/>
            <person name="Tatsumi K"/>
            <person name="Tanaka K"/>
            <person name="Motone F"/>
            <person name="Kageyama Y"/>
            <person name="Nozu R"/>
            <person name="Adachi N"/>
            <person name="Nishimura O"/>
            <person name="Nakagawa R"/>
            <person name="Tanegashima C"/>
            <person name="Kiyatake I"/>
            <person name="Matsumoto R"/>
            <person name="Murakumo K"/>
            <person name="Nishida K"/>
            <person name="Terakita A"/>
            <person name="Kuratani S"/>
            <person name="Sato K"/>
            <person name="Hyodo S Kuraku.S."/>
        </authorList>
    </citation>
    <scope>NUCLEOTIDE SEQUENCE [LARGE SCALE GENOMIC DNA]</scope>
</reference>
<gene>
    <name evidence="2" type="ORF">chiPu_0002716</name>
</gene>
<feature type="region of interest" description="Disordered" evidence="1">
    <location>
        <begin position="260"/>
        <end position="296"/>
    </location>
</feature>
<evidence type="ECO:0000313" key="2">
    <source>
        <dbReference type="EMBL" id="GCC24316.1"/>
    </source>
</evidence>
<keyword evidence="3" id="KW-1185">Reference proteome</keyword>
<feature type="region of interest" description="Disordered" evidence="1">
    <location>
        <begin position="886"/>
        <end position="917"/>
    </location>
</feature>
<accession>A0A401S1R4</accession>
<comment type="caution">
    <text evidence="2">The sequence shown here is derived from an EMBL/GenBank/DDBJ whole genome shotgun (WGS) entry which is preliminary data.</text>
</comment>
<dbReference type="EMBL" id="BEZZ01000053">
    <property type="protein sequence ID" value="GCC24316.1"/>
    <property type="molecule type" value="Genomic_DNA"/>
</dbReference>
<feature type="compositionally biased region" description="Polar residues" evidence="1">
    <location>
        <begin position="274"/>
        <end position="291"/>
    </location>
</feature>
<proteinExistence type="predicted"/>
<feature type="compositionally biased region" description="Polar residues" evidence="1">
    <location>
        <begin position="436"/>
        <end position="448"/>
    </location>
</feature>
<dbReference type="Proteomes" id="UP000287033">
    <property type="component" value="Unassembled WGS sequence"/>
</dbReference>